<evidence type="ECO:0000313" key="2">
    <source>
        <dbReference type="Proteomes" id="UP001229421"/>
    </source>
</evidence>
<dbReference type="EMBL" id="JAUHHV010000012">
    <property type="protein sequence ID" value="KAK1406629.1"/>
    <property type="molecule type" value="Genomic_DNA"/>
</dbReference>
<accession>A0AAD8JLI5</accession>
<name>A0AAD8JLI5_TARER</name>
<organism evidence="1 2">
    <name type="scientific">Tagetes erecta</name>
    <name type="common">African marigold</name>
    <dbReference type="NCBI Taxonomy" id="13708"/>
    <lineage>
        <taxon>Eukaryota</taxon>
        <taxon>Viridiplantae</taxon>
        <taxon>Streptophyta</taxon>
        <taxon>Embryophyta</taxon>
        <taxon>Tracheophyta</taxon>
        <taxon>Spermatophyta</taxon>
        <taxon>Magnoliopsida</taxon>
        <taxon>eudicotyledons</taxon>
        <taxon>Gunneridae</taxon>
        <taxon>Pentapetalae</taxon>
        <taxon>asterids</taxon>
        <taxon>campanulids</taxon>
        <taxon>Asterales</taxon>
        <taxon>Asteraceae</taxon>
        <taxon>Asteroideae</taxon>
        <taxon>Heliantheae alliance</taxon>
        <taxon>Tageteae</taxon>
        <taxon>Tagetes</taxon>
    </lineage>
</organism>
<sequence>MRPVPVKSVRDIRVVFRPVMVEVVTKVPVCALLYAYRASLSAVLEMGFVVAVKTLRVVTMAVEEFKEKIEGFGAMDHESLVS</sequence>
<dbReference type="AlphaFoldDB" id="A0AAD8JLI5"/>
<keyword evidence="2" id="KW-1185">Reference proteome</keyword>
<protein>
    <submittedName>
        <fullName evidence="1">Uncharacterized protein</fullName>
    </submittedName>
</protein>
<gene>
    <name evidence="1" type="ORF">QVD17_42101</name>
</gene>
<evidence type="ECO:0000313" key="1">
    <source>
        <dbReference type="EMBL" id="KAK1406629.1"/>
    </source>
</evidence>
<dbReference type="Proteomes" id="UP001229421">
    <property type="component" value="Unassembled WGS sequence"/>
</dbReference>
<comment type="caution">
    <text evidence="1">The sequence shown here is derived from an EMBL/GenBank/DDBJ whole genome shotgun (WGS) entry which is preliminary data.</text>
</comment>
<proteinExistence type="predicted"/>
<reference evidence="1" key="1">
    <citation type="journal article" date="2023" name="bioRxiv">
        <title>Improved chromosome-level genome assembly for marigold (Tagetes erecta).</title>
        <authorList>
            <person name="Jiang F."/>
            <person name="Yuan L."/>
            <person name="Wang S."/>
            <person name="Wang H."/>
            <person name="Xu D."/>
            <person name="Wang A."/>
            <person name="Fan W."/>
        </authorList>
    </citation>
    <scope>NUCLEOTIDE SEQUENCE</scope>
    <source>
        <strain evidence="1">WSJ</strain>
        <tissue evidence="1">Leaf</tissue>
    </source>
</reference>